<keyword evidence="2" id="KW-0238">DNA-binding</keyword>
<name>A0A3E1KCW2_9GAMM</name>
<keyword evidence="1" id="KW-0805">Transcription regulation</keyword>
<evidence type="ECO:0000259" key="4">
    <source>
        <dbReference type="PROSITE" id="PS50949"/>
    </source>
</evidence>
<feature type="domain" description="HTH gntR-type" evidence="4">
    <location>
        <begin position="9"/>
        <end position="77"/>
    </location>
</feature>
<dbReference type="OrthoDB" id="162505at2"/>
<sequence length="124" mass="14230">MEARWDDNQPIYWQLREKTVAAILDGTLREGQPLPSVRQVAVDFQINPLTVSKAYQSLVDDELVDKRRGVGMFVREGARSKLLASERNRFLNEEWPRLAQRIEKLGLSIEDLMAASDKKEESNS</sequence>
<dbReference type="Pfam" id="PF00392">
    <property type="entry name" value="GntR"/>
    <property type="match status" value="1"/>
</dbReference>
<organism evidence="5 6">
    <name type="scientific">Wenzhouxiangella sediminis</name>
    <dbReference type="NCBI Taxonomy" id="1792836"/>
    <lineage>
        <taxon>Bacteria</taxon>
        <taxon>Pseudomonadati</taxon>
        <taxon>Pseudomonadota</taxon>
        <taxon>Gammaproteobacteria</taxon>
        <taxon>Chromatiales</taxon>
        <taxon>Wenzhouxiangellaceae</taxon>
        <taxon>Wenzhouxiangella</taxon>
    </lineage>
</organism>
<dbReference type="AlphaFoldDB" id="A0A3E1KCW2"/>
<evidence type="ECO:0000256" key="1">
    <source>
        <dbReference type="ARBA" id="ARBA00023015"/>
    </source>
</evidence>
<gene>
    <name evidence="5" type="ORF">DZC52_00510</name>
</gene>
<dbReference type="Gene3D" id="6.10.250.1220">
    <property type="match status" value="1"/>
</dbReference>
<dbReference type="PANTHER" id="PTHR38445:SF10">
    <property type="entry name" value="GNTR-FAMILY TRANSCRIPTIONAL REGULATOR"/>
    <property type="match status" value="1"/>
</dbReference>
<dbReference type="SUPFAM" id="SSF46785">
    <property type="entry name" value="Winged helix' DNA-binding domain"/>
    <property type="match status" value="1"/>
</dbReference>
<evidence type="ECO:0000256" key="2">
    <source>
        <dbReference type="ARBA" id="ARBA00023125"/>
    </source>
</evidence>
<comment type="caution">
    <text evidence="5">The sequence shown here is derived from an EMBL/GenBank/DDBJ whole genome shotgun (WGS) entry which is preliminary data.</text>
</comment>
<keyword evidence="3" id="KW-0804">Transcription</keyword>
<protein>
    <submittedName>
        <fullName evidence="5">GntR family transcriptional regulator</fullName>
    </submittedName>
</protein>
<dbReference type="InterPro" id="IPR000524">
    <property type="entry name" value="Tscrpt_reg_HTH_GntR"/>
</dbReference>
<keyword evidence="6" id="KW-1185">Reference proteome</keyword>
<dbReference type="SMART" id="SM00345">
    <property type="entry name" value="HTH_GNTR"/>
    <property type="match status" value="1"/>
</dbReference>
<evidence type="ECO:0000313" key="5">
    <source>
        <dbReference type="EMBL" id="RFF32850.1"/>
    </source>
</evidence>
<dbReference type="InterPro" id="IPR036390">
    <property type="entry name" value="WH_DNA-bd_sf"/>
</dbReference>
<accession>A0A3E1KCW2</accession>
<dbReference type="RefSeq" id="WP_116649164.1">
    <property type="nucleotide sequence ID" value="NZ_QUZK01000003.1"/>
</dbReference>
<proteinExistence type="predicted"/>
<evidence type="ECO:0000313" key="6">
    <source>
        <dbReference type="Proteomes" id="UP000260351"/>
    </source>
</evidence>
<dbReference type="GO" id="GO:0003677">
    <property type="term" value="F:DNA binding"/>
    <property type="evidence" value="ECO:0007669"/>
    <property type="project" value="UniProtKB-KW"/>
</dbReference>
<dbReference type="EMBL" id="QUZK01000003">
    <property type="protein sequence ID" value="RFF32850.1"/>
    <property type="molecule type" value="Genomic_DNA"/>
</dbReference>
<dbReference type="CDD" id="cd07377">
    <property type="entry name" value="WHTH_GntR"/>
    <property type="match status" value="1"/>
</dbReference>
<dbReference type="PANTHER" id="PTHR38445">
    <property type="entry name" value="HTH-TYPE TRANSCRIPTIONAL REPRESSOR YTRA"/>
    <property type="match status" value="1"/>
</dbReference>
<dbReference type="Proteomes" id="UP000260351">
    <property type="component" value="Unassembled WGS sequence"/>
</dbReference>
<dbReference type="InterPro" id="IPR036388">
    <property type="entry name" value="WH-like_DNA-bd_sf"/>
</dbReference>
<dbReference type="GO" id="GO:0003700">
    <property type="term" value="F:DNA-binding transcription factor activity"/>
    <property type="evidence" value="ECO:0007669"/>
    <property type="project" value="InterPro"/>
</dbReference>
<reference evidence="5 6" key="1">
    <citation type="submission" date="2018-08" db="EMBL/GenBank/DDBJ databases">
        <title>Wenzhouxiangella salilacus sp. nov., a novel bacterium isolated from a saline lake in Xinjiang Province, China.</title>
        <authorList>
            <person name="Han S."/>
        </authorList>
    </citation>
    <scope>NUCLEOTIDE SEQUENCE [LARGE SCALE GENOMIC DNA]</scope>
    <source>
        <strain evidence="5 6">XDB06</strain>
    </source>
</reference>
<evidence type="ECO:0000256" key="3">
    <source>
        <dbReference type="ARBA" id="ARBA00023163"/>
    </source>
</evidence>
<dbReference type="PROSITE" id="PS50949">
    <property type="entry name" value="HTH_GNTR"/>
    <property type="match status" value="1"/>
</dbReference>
<dbReference type="Gene3D" id="1.10.10.10">
    <property type="entry name" value="Winged helix-like DNA-binding domain superfamily/Winged helix DNA-binding domain"/>
    <property type="match status" value="1"/>
</dbReference>